<reference evidence="1 2" key="1">
    <citation type="journal article" date="2011" name="Proc. Natl. Acad. Sci. U.S.A.">
        <title>Evolutionary erosion of yeast sex chromosomes by mating-type switching accidents.</title>
        <authorList>
            <person name="Gordon J.L."/>
            <person name="Armisen D."/>
            <person name="Proux-Wera E."/>
            <person name="Oheigeartaigh S.S."/>
            <person name="Byrne K.P."/>
            <person name="Wolfe K.H."/>
        </authorList>
    </citation>
    <scope>NUCLEOTIDE SEQUENCE [LARGE SCALE GENOMIC DNA]</scope>
    <source>
        <strain evidence="2">ATCC 22294 / BCRC 22015 / CBS 2517 / CECT 1963 / NBRC 1671 / NRRL Y-8276</strain>
    </source>
</reference>
<gene>
    <name evidence="1" type="primary">KAFR0B00113</name>
    <name evidence="1" type="ORF">KAFR_0B00113</name>
</gene>
<evidence type="ECO:0008006" key="3">
    <source>
        <dbReference type="Google" id="ProtNLM"/>
    </source>
</evidence>
<evidence type="ECO:0000313" key="2">
    <source>
        <dbReference type="Proteomes" id="UP000005220"/>
    </source>
</evidence>
<accession>H2APL0</accession>
<dbReference type="KEGG" id="kaf:KAFR_0B00113"/>
<dbReference type="HOGENOM" id="CLU_1540292_0_0_1"/>
<evidence type="ECO:0000313" key="1">
    <source>
        <dbReference type="EMBL" id="CCF56310.1"/>
    </source>
</evidence>
<organism evidence="1 2">
    <name type="scientific">Kazachstania africana (strain ATCC 22294 / BCRC 22015 / CBS 2517 / CECT 1963 / NBRC 1671 / NRRL Y-8276)</name>
    <name type="common">Yeast</name>
    <name type="synonym">Kluyveromyces africanus</name>
    <dbReference type="NCBI Taxonomy" id="1071382"/>
    <lineage>
        <taxon>Eukaryota</taxon>
        <taxon>Fungi</taxon>
        <taxon>Dikarya</taxon>
        <taxon>Ascomycota</taxon>
        <taxon>Saccharomycotina</taxon>
        <taxon>Saccharomycetes</taxon>
        <taxon>Saccharomycetales</taxon>
        <taxon>Saccharomycetaceae</taxon>
        <taxon>Kazachstania</taxon>
    </lineage>
</organism>
<dbReference type="GeneID" id="13882455"/>
<dbReference type="Proteomes" id="UP000005220">
    <property type="component" value="Chromosome 2"/>
</dbReference>
<dbReference type="AlphaFoldDB" id="H2APL0"/>
<keyword evidence="2" id="KW-1185">Reference proteome</keyword>
<sequence length="174" mass="19955">MVSSDIDPARKLEIFKEFEDPLSSTRVIFGTKLIPNGLNWSLVDVMVLVDCSVITVAWLQIVGRIRTIELVIKLVPGDKRQRNDNSAENLKLKNMDMNLCPTMNVSTFYGLENKGHELCCNENHKRDAKKIVELSNFLKHVHTEDEVDRATSEYIMPLNCSKLEILFLVYLMEL</sequence>
<protein>
    <recommendedName>
        <fullName evidence="3">Helicase C-terminal domain-containing protein</fullName>
    </recommendedName>
</protein>
<dbReference type="InParanoid" id="H2APL0"/>
<name>H2APL0_KAZAF</name>
<dbReference type="RefSeq" id="XP_003955445.1">
    <property type="nucleotide sequence ID" value="XM_003955396.1"/>
</dbReference>
<proteinExistence type="predicted"/>
<dbReference type="EMBL" id="HE650822">
    <property type="protein sequence ID" value="CCF56310.1"/>
    <property type="molecule type" value="Genomic_DNA"/>
</dbReference>